<feature type="compositionally biased region" description="Low complexity" evidence="1">
    <location>
        <begin position="42"/>
        <end position="74"/>
    </location>
</feature>
<protein>
    <submittedName>
        <fullName evidence="2">Uncharacterized protein</fullName>
    </submittedName>
</protein>
<feature type="region of interest" description="Disordered" evidence="1">
    <location>
        <begin position="37"/>
        <end position="78"/>
    </location>
</feature>
<dbReference type="AlphaFoldDB" id="A0A1M4T9T1"/>
<accession>A0A1M4T9T1</accession>
<proteinExistence type="predicted"/>
<dbReference type="EMBL" id="FQVL01000001">
    <property type="protein sequence ID" value="SHE40997.1"/>
    <property type="molecule type" value="Genomic_DNA"/>
</dbReference>
<keyword evidence="3" id="KW-1185">Reference proteome</keyword>
<reference evidence="2 3" key="1">
    <citation type="submission" date="2016-11" db="EMBL/GenBank/DDBJ databases">
        <authorList>
            <person name="Jaros S."/>
            <person name="Januszkiewicz K."/>
            <person name="Wedrychowicz H."/>
        </authorList>
    </citation>
    <scope>NUCLEOTIDE SEQUENCE [LARGE SCALE GENOMIC DNA]</scope>
    <source>
        <strain evidence="2 3">DSM 44666</strain>
    </source>
</reference>
<name>A0A1M4T9T1_9BACL</name>
<evidence type="ECO:0000256" key="1">
    <source>
        <dbReference type="SAM" id="MobiDB-lite"/>
    </source>
</evidence>
<gene>
    <name evidence="2" type="ORF">SAMN05444392_101368</name>
</gene>
<evidence type="ECO:0000313" key="3">
    <source>
        <dbReference type="Proteomes" id="UP000184476"/>
    </source>
</evidence>
<dbReference type="Proteomes" id="UP000184476">
    <property type="component" value="Unassembled WGS sequence"/>
</dbReference>
<evidence type="ECO:0000313" key="2">
    <source>
        <dbReference type="EMBL" id="SHE40997.1"/>
    </source>
</evidence>
<sequence>MKKVSIGLLLLLFSLIFSGCGLFKMAGLIDDNGNGGNGGNGTNNNQLVPNNNQTQNNQNNQTTNNQTPSTTQGGSTLSIPDSPDIKKMSFGTYSQFAEFSNVRSTFHTGEQFGFIYHLDTGKTLNVTKVKIKIYNSETKTQVYSDYIDVKPEWKGLQGDVFRNATENNLLPGRYTATITTVDDNMLAYGEFIIN</sequence>
<dbReference type="RefSeq" id="WP_073151046.1">
    <property type="nucleotide sequence ID" value="NZ_FQVL01000001.1"/>
</dbReference>
<dbReference type="PROSITE" id="PS51257">
    <property type="entry name" value="PROKAR_LIPOPROTEIN"/>
    <property type="match status" value="1"/>
</dbReference>
<organism evidence="2 3">
    <name type="scientific">Seinonella peptonophila</name>
    <dbReference type="NCBI Taxonomy" id="112248"/>
    <lineage>
        <taxon>Bacteria</taxon>
        <taxon>Bacillati</taxon>
        <taxon>Bacillota</taxon>
        <taxon>Bacilli</taxon>
        <taxon>Bacillales</taxon>
        <taxon>Thermoactinomycetaceae</taxon>
        <taxon>Seinonella</taxon>
    </lineage>
</organism>